<dbReference type="Pfam" id="PF13202">
    <property type="entry name" value="EF-hand_5"/>
    <property type="match status" value="2"/>
</dbReference>
<dbReference type="PANTHER" id="PTHR48081:SF13">
    <property type="entry name" value="ALPHA_BETA HYDROLASE"/>
    <property type="match status" value="1"/>
</dbReference>
<dbReference type="STRING" id="1576369.SAMN05421753_102167"/>
<dbReference type="SUPFAM" id="SSF47473">
    <property type="entry name" value="EF-hand"/>
    <property type="match status" value="1"/>
</dbReference>
<feature type="domain" description="EF-hand" evidence="3">
    <location>
        <begin position="380"/>
        <end position="407"/>
    </location>
</feature>
<evidence type="ECO:0000256" key="1">
    <source>
        <dbReference type="ARBA" id="ARBA00022801"/>
    </source>
</evidence>
<dbReference type="InterPro" id="IPR011992">
    <property type="entry name" value="EF-hand-dom_pair"/>
</dbReference>
<dbReference type="InterPro" id="IPR049492">
    <property type="entry name" value="BD-FAE-like_dom"/>
</dbReference>
<evidence type="ECO:0000259" key="3">
    <source>
        <dbReference type="PROSITE" id="PS50222"/>
    </source>
</evidence>
<dbReference type="Proteomes" id="UP000199518">
    <property type="component" value="Unassembled WGS sequence"/>
</dbReference>
<evidence type="ECO:0000313" key="5">
    <source>
        <dbReference type="Proteomes" id="UP000199518"/>
    </source>
</evidence>
<dbReference type="PANTHER" id="PTHR48081">
    <property type="entry name" value="AB HYDROLASE SUPERFAMILY PROTEIN C4A8.06C"/>
    <property type="match status" value="1"/>
</dbReference>
<dbReference type="GO" id="GO:0016787">
    <property type="term" value="F:hydrolase activity"/>
    <property type="evidence" value="ECO:0007669"/>
    <property type="project" value="UniProtKB-KW"/>
</dbReference>
<dbReference type="Pfam" id="PF20434">
    <property type="entry name" value="BD-FAE"/>
    <property type="match status" value="1"/>
</dbReference>
<gene>
    <name evidence="4" type="ORF">SAMN05421753_102167</name>
</gene>
<dbReference type="InterPro" id="IPR002048">
    <property type="entry name" value="EF_hand_dom"/>
</dbReference>
<evidence type="ECO:0000256" key="2">
    <source>
        <dbReference type="SAM" id="MobiDB-lite"/>
    </source>
</evidence>
<keyword evidence="5" id="KW-1185">Reference proteome</keyword>
<dbReference type="Gene3D" id="3.40.50.1820">
    <property type="entry name" value="alpha/beta hydrolase"/>
    <property type="match status" value="1"/>
</dbReference>
<dbReference type="AlphaFoldDB" id="A0A1I3C9B5"/>
<dbReference type="RefSeq" id="WP_175517081.1">
    <property type="nucleotide sequence ID" value="NZ_FOQD01000002.1"/>
</dbReference>
<dbReference type="GO" id="GO:0005509">
    <property type="term" value="F:calcium ion binding"/>
    <property type="evidence" value="ECO:0007669"/>
    <property type="project" value="InterPro"/>
</dbReference>
<dbReference type="PROSITE" id="PS00018">
    <property type="entry name" value="EF_HAND_1"/>
    <property type="match status" value="1"/>
</dbReference>
<dbReference type="EMBL" id="FOQD01000002">
    <property type="protein sequence ID" value="SFH70769.1"/>
    <property type="molecule type" value="Genomic_DNA"/>
</dbReference>
<dbReference type="InterPro" id="IPR029058">
    <property type="entry name" value="AB_hydrolase_fold"/>
</dbReference>
<accession>A0A1I3C9B5</accession>
<dbReference type="CDD" id="cd00051">
    <property type="entry name" value="EFh"/>
    <property type="match status" value="1"/>
</dbReference>
<organism evidence="4 5">
    <name type="scientific">Planctomicrobium piriforme</name>
    <dbReference type="NCBI Taxonomy" id="1576369"/>
    <lineage>
        <taxon>Bacteria</taxon>
        <taxon>Pseudomonadati</taxon>
        <taxon>Planctomycetota</taxon>
        <taxon>Planctomycetia</taxon>
        <taxon>Planctomycetales</taxon>
        <taxon>Planctomycetaceae</taxon>
        <taxon>Planctomicrobium</taxon>
    </lineage>
</organism>
<dbReference type="Gene3D" id="1.10.238.10">
    <property type="entry name" value="EF-hand"/>
    <property type="match status" value="1"/>
</dbReference>
<dbReference type="InterPro" id="IPR018247">
    <property type="entry name" value="EF_Hand_1_Ca_BS"/>
</dbReference>
<name>A0A1I3C9B5_9PLAN</name>
<reference evidence="5" key="1">
    <citation type="submission" date="2016-10" db="EMBL/GenBank/DDBJ databases">
        <authorList>
            <person name="Varghese N."/>
            <person name="Submissions S."/>
        </authorList>
    </citation>
    <scope>NUCLEOTIDE SEQUENCE [LARGE SCALE GENOMIC DNA]</scope>
    <source>
        <strain evidence="5">DSM 26348</strain>
    </source>
</reference>
<proteinExistence type="predicted"/>
<dbReference type="SUPFAM" id="SSF53474">
    <property type="entry name" value="alpha/beta-Hydrolases"/>
    <property type="match status" value="1"/>
</dbReference>
<feature type="region of interest" description="Disordered" evidence="2">
    <location>
        <begin position="331"/>
        <end position="409"/>
    </location>
</feature>
<sequence>MSHMFRCNWVLACGVIWGLLSTVSFGQVQQFVEPSRLQEEIAEKATAHRDLPYVTDGDARQQLDVYVPNGATGRLPLVIWIHGGGWQNGTKDRCPALAAGLIQQGFVVASIGYRLTDQATFPAQIQDCKAAVRWLRANAEQFHINPERIGVWGSSAGGHLAALLGTCGTGHGFDVGENLNQSSAVQAVCDFYGPSDLVAAAKAAESESRTGPDSTVSKLLGGPVLERLDAAQAASPITYVSKQTPPFLIVHGDQDKRVSLEQSELLFKALSAQGVPSQLHILRGAGHGPGFANPETRTLVREFFVQTLQSGQGLASSAVNVRSESLVPQNAANAEMHDEPAENANRPRGGGMPVEMILKREDANGDGQLSRQEFRGPPGAFDRWDADKDGQLSSDELTKGMAQRQNAAP</sequence>
<dbReference type="PROSITE" id="PS50222">
    <property type="entry name" value="EF_HAND_2"/>
    <property type="match status" value="1"/>
</dbReference>
<protein>
    <submittedName>
        <fullName evidence="4">Acetyl esterase/lipase</fullName>
    </submittedName>
</protein>
<dbReference type="InterPro" id="IPR050300">
    <property type="entry name" value="GDXG_lipolytic_enzyme"/>
</dbReference>
<evidence type="ECO:0000313" key="4">
    <source>
        <dbReference type="EMBL" id="SFH70769.1"/>
    </source>
</evidence>
<keyword evidence="1" id="KW-0378">Hydrolase</keyword>